<dbReference type="GO" id="GO:0000287">
    <property type="term" value="F:magnesium ion binding"/>
    <property type="evidence" value="ECO:0007669"/>
    <property type="project" value="InterPro"/>
</dbReference>
<dbReference type="GO" id="GO:0008897">
    <property type="term" value="F:holo-[acyl-carrier-protein] synthase activity"/>
    <property type="evidence" value="ECO:0007669"/>
    <property type="project" value="InterPro"/>
</dbReference>
<evidence type="ECO:0000313" key="3">
    <source>
        <dbReference type="EMBL" id="SAM64487.1"/>
    </source>
</evidence>
<reference evidence="4" key="1">
    <citation type="submission" date="2016-04" db="EMBL/GenBank/DDBJ databases">
        <authorList>
            <person name="Tagini F."/>
        </authorList>
    </citation>
    <scope>NUCLEOTIDE SEQUENCE [LARGE SCALE GENOMIC DNA]</scope>
    <source>
        <strain evidence="4">CHUV0807</strain>
    </source>
</reference>
<sequence length="113" mass="12755">MDLEFLQPRDFAALLPWFADDAELRWFMSQTDKQLAFYRLWTFKEALLKALGADFASLQSLTAATAAPPGLRWQRYTWLLDEHWLVSAVLAAPQTLPTPQVIGAASVITLPSF</sequence>
<dbReference type="Pfam" id="PF01648">
    <property type="entry name" value="ACPS"/>
    <property type="match status" value="1"/>
</dbReference>
<evidence type="ECO:0000313" key="4">
    <source>
        <dbReference type="Proteomes" id="UP000190837"/>
    </source>
</evidence>
<gene>
    <name evidence="3" type="ORF">CHUV0807_1243</name>
</gene>
<evidence type="ECO:0000256" key="1">
    <source>
        <dbReference type="ARBA" id="ARBA00022679"/>
    </source>
</evidence>
<accession>A0A1C3H4K6</accession>
<dbReference type="EMBL" id="FKLO01000045">
    <property type="protein sequence ID" value="SAM64487.1"/>
    <property type="molecule type" value="Genomic_DNA"/>
</dbReference>
<dbReference type="AlphaFoldDB" id="A0A1C3H4K6"/>
<dbReference type="Gene3D" id="3.90.470.20">
    <property type="entry name" value="4'-phosphopantetheinyl transferase domain"/>
    <property type="match status" value="1"/>
</dbReference>
<organism evidence="3 4">
    <name type="scientific">Cardiobacterium hominis</name>
    <dbReference type="NCBI Taxonomy" id="2718"/>
    <lineage>
        <taxon>Bacteria</taxon>
        <taxon>Pseudomonadati</taxon>
        <taxon>Pseudomonadota</taxon>
        <taxon>Gammaproteobacteria</taxon>
        <taxon>Cardiobacteriales</taxon>
        <taxon>Cardiobacteriaceae</taxon>
        <taxon>Cardiobacterium</taxon>
    </lineage>
</organism>
<protein>
    <recommendedName>
        <fullName evidence="2">4'-phosphopantetheinyl transferase domain-containing protein</fullName>
    </recommendedName>
</protein>
<feature type="domain" description="4'-phosphopantetheinyl transferase" evidence="2">
    <location>
        <begin position="2"/>
        <end position="65"/>
    </location>
</feature>
<dbReference type="InterPro" id="IPR008278">
    <property type="entry name" value="4-PPantetheinyl_Trfase_dom"/>
</dbReference>
<name>A0A1C3H4K6_9GAMM</name>
<dbReference type="Proteomes" id="UP000190837">
    <property type="component" value="Unassembled WGS sequence"/>
</dbReference>
<evidence type="ECO:0000259" key="2">
    <source>
        <dbReference type="Pfam" id="PF01648"/>
    </source>
</evidence>
<proteinExistence type="predicted"/>
<keyword evidence="1" id="KW-0808">Transferase</keyword>
<dbReference type="InterPro" id="IPR037143">
    <property type="entry name" value="4-PPantetheinyl_Trfase_dom_sf"/>
</dbReference>
<dbReference type="SUPFAM" id="SSF56214">
    <property type="entry name" value="4'-phosphopantetheinyl transferase"/>
    <property type="match status" value="1"/>
</dbReference>